<dbReference type="Pfam" id="PF13639">
    <property type="entry name" value="zf-RING_2"/>
    <property type="match status" value="1"/>
</dbReference>
<dbReference type="Proteomes" id="UP001202328">
    <property type="component" value="Unassembled WGS sequence"/>
</dbReference>
<dbReference type="PANTHER" id="PTHR15710">
    <property type="entry name" value="E3 UBIQUITIN-PROTEIN LIGASE PRAJA"/>
    <property type="match status" value="1"/>
</dbReference>
<dbReference type="GO" id="GO:0008270">
    <property type="term" value="F:zinc ion binding"/>
    <property type="evidence" value="ECO:0007669"/>
    <property type="project" value="UniProtKB-KW"/>
</dbReference>
<evidence type="ECO:0000259" key="6">
    <source>
        <dbReference type="PROSITE" id="PS50089"/>
    </source>
</evidence>
<gene>
    <name evidence="7" type="ORF">MKW98_006450</name>
</gene>
<dbReference type="SMART" id="SM00184">
    <property type="entry name" value="RING"/>
    <property type="match status" value="1"/>
</dbReference>
<dbReference type="SUPFAM" id="SSF57850">
    <property type="entry name" value="RING/U-box"/>
    <property type="match status" value="1"/>
</dbReference>
<comment type="caution">
    <text evidence="7">The sequence shown here is derived from an EMBL/GenBank/DDBJ whole genome shotgun (WGS) entry which is preliminary data.</text>
</comment>
<evidence type="ECO:0000256" key="3">
    <source>
        <dbReference type="ARBA" id="ARBA00022833"/>
    </source>
</evidence>
<feature type="compositionally biased region" description="Acidic residues" evidence="5">
    <location>
        <begin position="1"/>
        <end position="12"/>
    </location>
</feature>
<organism evidence="7 8">
    <name type="scientific">Papaver atlanticum</name>
    <dbReference type="NCBI Taxonomy" id="357466"/>
    <lineage>
        <taxon>Eukaryota</taxon>
        <taxon>Viridiplantae</taxon>
        <taxon>Streptophyta</taxon>
        <taxon>Embryophyta</taxon>
        <taxon>Tracheophyta</taxon>
        <taxon>Spermatophyta</taxon>
        <taxon>Magnoliopsida</taxon>
        <taxon>Ranunculales</taxon>
        <taxon>Papaveraceae</taxon>
        <taxon>Papaveroideae</taxon>
        <taxon>Papaver</taxon>
    </lineage>
</organism>
<accession>A0AAD4XD54</accession>
<keyword evidence="8" id="KW-1185">Reference proteome</keyword>
<dbReference type="EMBL" id="JAJJMB010010911">
    <property type="protein sequence ID" value="KAI3905816.1"/>
    <property type="molecule type" value="Genomic_DNA"/>
</dbReference>
<evidence type="ECO:0000256" key="5">
    <source>
        <dbReference type="SAM" id="MobiDB-lite"/>
    </source>
</evidence>
<dbReference type="Gene3D" id="3.30.40.10">
    <property type="entry name" value="Zinc/RING finger domain, C3HC4 (zinc finger)"/>
    <property type="match status" value="1"/>
</dbReference>
<proteinExistence type="predicted"/>
<keyword evidence="2 4" id="KW-0863">Zinc-finger</keyword>
<evidence type="ECO:0000256" key="1">
    <source>
        <dbReference type="ARBA" id="ARBA00022723"/>
    </source>
</evidence>
<feature type="region of interest" description="Disordered" evidence="5">
    <location>
        <begin position="1"/>
        <end position="22"/>
    </location>
</feature>
<evidence type="ECO:0000256" key="2">
    <source>
        <dbReference type="ARBA" id="ARBA00022771"/>
    </source>
</evidence>
<keyword evidence="1" id="KW-0479">Metal-binding</keyword>
<name>A0AAD4XD54_9MAGN</name>
<protein>
    <recommendedName>
        <fullName evidence="6">RING-type domain-containing protein</fullName>
    </recommendedName>
</protein>
<evidence type="ECO:0000313" key="7">
    <source>
        <dbReference type="EMBL" id="KAI3905816.1"/>
    </source>
</evidence>
<evidence type="ECO:0000256" key="4">
    <source>
        <dbReference type="PROSITE-ProRule" id="PRU00175"/>
    </source>
</evidence>
<dbReference type="InterPro" id="IPR001841">
    <property type="entry name" value="Znf_RING"/>
</dbReference>
<dbReference type="PROSITE" id="PS50089">
    <property type="entry name" value="ZF_RING_2"/>
    <property type="match status" value="1"/>
</dbReference>
<sequence length="104" mass="11651">MDLEVSTVEEDNDSTHTPDSFVSSMPSVAIVEMCSVCMIGPADQNECTVLNADNKEEEEEEEELGKQMPCKHIYHAHCITTWLSRHNTCPLCRCQMITTTTVLS</sequence>
<evidence type="ECO:0000313" key="8">
    <source>
        <dbReference type="Proteomes" id="UP001202328"/>
    </source>
</evidence>
<feature type="domain" description="RING-type" evidence="6">
    <location>
        <begin position="34"/>
        <end position="93"/>
    </location>
</feature>
<dbReference type="InterPro" id="IPR013083">
    <property type="entry name" value="Znf_RING/FYVE/PHD"/>
</dbReference>
<reference evidence="7" key="1">
    <citation type="submission" date="2022-04" db="EMBL/GenBank/DDBJ databases">
        <title>A functionally conserved STORR gene fusion in Papaver species that diverged 16.8 million years ago.</title>
        <authorList>
            <person name="Catania T."/>
        </authorList>
    </citation>
    <scope>NUCLEOTIDE SEQUENCE</scope>
    <source>
        <strain evidence="7">S-188037</strain>
    </source>
</reference>
<dbReference type="AlphaFoldDB" id="A0AAD4XD54"/>
<dbReference type="PANTHER" id="PTHR15710:SF74">
    <property type="entry name" value="RING-TYPE E3 UBIQUITIN TRANSFERASE-RELATED"/>
    <property type="match status" value="1"/>
</dbReference>
<keyword evidence="3" id="KW-0862">Zinc</keyword>